<name>A0A6B3NEI1_9CYAN</name>
<accession>A0A6B3NEI1</accession>
<evidence type="ECO:0000313" key="1">
    <source>
        <dbReference type="EMBL" id="NER31519.1"/>
    </source>
</evidence>
<gene>
    <name evidence="1" type="ORF">F6J89_28855</name>
</gene>
<dbReference type="SUPFAM" id="SSF48452">
    <property type="entry name" value="TPR-like"/>
    <property type="match status" value="1"/>
</dbReference>
<feature type="non-terminal residue" evidence="1">
    <location>
        <position position="1"/>
    </location>
</feature>
<organism evidence="1">
    <name type="scientific">Symploca sp. SIO1C4</name>
    <dbReference type="NCBI Taxonomy" id="2607765"/>
    <lineage>
        <taxon>Bacteria</taxon>
        <taxon>Bacillati</taxon>
        <taxon>Cyanobacteriota</taxon>
        <taxon>Cyanophyceae</taxon>
        <taxon>Coleofasciculales</taxon>
        <taxon>Coleofasciculaceae</taxon>
        <taxon>Symploca</taxon>
    </lineage>
</organism>
<dbReference type="AlphaFoldDB" id="A0A6B3NEI1"/>
<protein>
    <recommendedName>
        <fullName evidence="2">Tetratricopeptide repeat protein</fullName>
    </recommendedName>
</protein>
<sequence>QVIALRARQRAEGRLWAALALVKKGENLAIEGKAKEAITNYQQAQKFDSKLKISADSWKTLCWYGSLHGYAAKVMDACEKAVTLEPDSGMILDSRGVARALTGNTAGAIEDFQAFINWTDSDSDKEQRQGWIDALKAGKDPFTKAEIDSLLER</sequence>
<reference evidence="1" key="1">
    <citation type="submission" date="2019-11" db="EMBL/GenBank/DDBJ databases">
        <title>Genomic insights into an expanded diversity of filamentous marine cyanobacteria reveals the extraordinary biosynthetic potential of Moorea and Okeania.</title>
        <authorList>
            <person name="Ferreira Leao T."/>
            <person name="Wang M."/>
            <person name="Moss N."/>
            <person name="Da Silva R."/>
            <person name="Sanders J."/>
            <person name="Nurk S."/>
            <person name="Gurevich A."/>
            <person name="Humphrey G."/>
            <person name="Reher R."/>
            <person name="Zhu Q."/>
            <person name="Belda-Ferre P."/>
            <person name="Glukhov E."/>
            <person name="Rex R."/>
            <person name="Dorrestein P.C."/>
            <person name="Knight R."/>
            <person name="Pevzner P."/>
            <person name="Gerwick W.H."/>
            <person name="Gerwick L."/>
        </authorList>
    </citation>
    <scope>NUCLEOTIDE SEQUENCE</scope>
    <source>
        <strain evidence="1">SIO1C4</strain>
    </source>
</reference>
<dbReference type="InterPro" id="IPR011990">
    <property type="entry name" value="TPR-like_helical_dom_sf"/>
</dbReference>
<evidence type="ECO:0008006" key="2">
    <source>
        <dbReference type="Google" id="ProtNLM"/>
    </source>
</evidence>
<comment type="caution">
    <text evidence="1">The sequence shown here is derived from an EMBL/GenBank/DDBJ whole genome shotgun (WGS) entry which is preliminary data.</text>
</comment>
<dbReference type="EMBL" id="JAAHFQ010000844">
    <property type="protein sequence ID" value="NER31519.1"/>
    <property type="molecule type" value="Genomic_DNA"/>
</dbReference>
<dbReference type="Gene3D" id="1.25.40.10">
    <property type="entry name" value="Tetratricopeptide repeat domain"/>
    <property type="match status" value="1"/>
</dbReference>
<proteinExistence type="predicted"/>